<dbReference type="VEuPathDB" id="ToxoDB:BESB_065530"/>
<dbReference type="GeneID" id="40311480"/>
<feature type="region of interest" description="Disordered" evidence="1">
    <location>
        <begin position="146"/>
        <end position="195"/>
    </location>
</feature>
<feature type="compositionally biased region" description="Basic and acidic residues" evidence="1">
    <location>
        <begin position="85"/>
        <end position="94"/>
    </location>
</feature>
<accession>A0A2A9ME23</accession>
<reference evidence="3 4" key="1">
    <citation type="submission" date="2017-09" db="EMBL/GenBank/DDBJ databases">
        <title>Genome sequencing of Besnoitia besnoiti strain Bb-Ger1.</title>
        <authorList>
            <person name="Schares G."/>
            <person name="Venepally P."/>
            <person name="Lorenzi H.A."/>
        </authorList>
    </citation>
    <scope>NUCLEOTIDE SEQUENCE [LARGE SCALE GENOMIC DNA]</scope>
    <source>
        <strain evidence="3 4">Bb-Ger1</strain>
    </source>
</reference>
<feature type="compositionally biased region" description="Polar residues" evidence="1">
    <location>
        <begin position="183"/>
        <end position="195"/>
    </location>
</feature>
<evidence type="ECO:0000313" key="3">
    <source>
        <dbReference type="EMBL" id="PFH34521.1"/>
    </source>
</evidence>
<feature type="compositionally biased region" description="Basic and acidic residues" evidence="1">
    <location>
        <begin position="146"/>
        <end position="181"/>
    </location>
</feature>
<feature type="transmembrane region" description="Helical" evidence="2">
    <location>
        <begin position="21"/>
        <end position="42"/>
    </location>
</feature>
<name>A0A2A9ME23_BESBE</name>
<keyword evidence="2" id="KW-1133">Transmembrane helix</keyword>
<feature type="region of interest" description="Disordered" evidence="1">
    <location>
        <begin position="60"/>
        <end position="109"/>
    </location>
</feature>
<evidence type="ECO:0008006" key="5">
    <source>
        <dbReference type="Google" id="ProtNLM"/>
    </source>
</evidence>
<evidence type="ECO:0000313" key="4">
    <source>
        <dbReference type="Proteomes" id="UP000224006"/>
    </source>
</evidence>
<keyword evidence="2" id="KW-0812">Transmembrane</keyword>
<protein>
    <recommendedName>
        <fullName evidence="5">Transmembrane protein</fullName>
    </recommendedName>
</protein>
<dbReference type="Proteomes" id="UP000224006">
    <property type="component" value="Chromosome VI"/>
</dbReference>
<dbReference type="OrthoDB" id="10333380at2759"/>
<keyword evidence="4" id="KW-1185">Reference proteome</keyword>
<feature type="compositionally biased region" description="Low complexity" evidence="1">
    <location>
        <begin position="95"/>
        <end position="108"/>
    </location>
</feature>
<dbReference type="RefSeq" id="XP_029218530.1">
    <property type="nucleotide sequence ID" value="XM_029364947.1"/>
</dbReference>
<keyword evidence="2" id="KW-0472">Membrane</keyword>
<organism evidence="3 4">
    <name type="scientific">Besnoitia besnoiti</name>
    <name type="common">Apicomplexan protozoan</name>
    <dbReference type="NCBI Taxonomy" id="94643"/>
    <lineage>
        <taxon>Eukaryota</taxon>
        <taxon>Sar</taxon>
        <taxon>Alveolata</taxon>
        <taxon>Apicomplexa</taxon>
        <taxon>Conoidasida</taxon>
        <taxon>Coccidia</taxon>
        <taxon>Eucoccidiorida</taxon>
        <taxon>Eimeriorina</taxon>
        <taxon>Sarcocystidae</taxon>
        <taxon>Besnoitia</taxon>
    </lineage>
</organism>
<evidence type="ECO:0000256" key="1">
    <source>
        <dbReference type="SAM" id="MobiDB-lite"/>
    </source>
</evidence>
<dbReference type="AlphaFoldDB" id="A0A2A9ME23"/>
<proteinExistence type="predicted"/>
<comment type="caution">
    <text evidence="3">The sequence shown here is derived from an EMBL/GenBank/DDBJ whole genome shotgun (WGS) entry which is preliminary data.</text>
</comment>
<dbReference type="KEGG" id="bbes:BESB_065530"/>
<feature type="region of interest" description="Disordered" evidence="1">
    <location>
        <begin position="251"/>
        <end position="275"/>
    </location>
</feature>
<gene>
    <name evidence="3" type="ORF">BESB_065530</name>
</gene>
<evidence type="ECO:0000256" key="2">
    <source>
        <dbReference type="SAM" id="Phobius"/>
    </source>
</evidence>
<sequence length="275" mass="29818">MTLRRRLWRRFQARCLLTESALRPLVPVLAFSITGTLCGAVSPVTLNRLASFAEDTRERRATAVHSPGGRGTAATEAMAFDPPGSDEREFHAEKSYSSVSGSDSTQSSTRAVKGGHVAVMVAAGICVICGLFMCATYIYQKWRRRDGNRTSETKPETAESGRIHREAASSLREDDQTEKGGTHASTAPRTQGSLQSENLIESRHSKDLDPSSFIADTHLGDPLSKAVTLLATDTACWTATSSMMLTRILREDSSLSEEEEALPPSIPVASTLDEE</sequence>
<dbReference type="EMBL" id="NWUJ01000006">
    <property type="protein sequence ID" value="PFH34521.1"/>
    <property type="molecule type" value="Genomic_DNA"/>
</dbReference>
<feature type="transmembrane region" description="Helical" evidence="2">
    <location>
        <begin position="117"/>
        <end position="139"/>
    </location>
</feature>